<accession>A0A2T2PE71</accession>
<keyword evidence="2" id="KW-1185">Reference proteome</keyword>
<gene>
    <name evidence="1" type="ORF">BS50DRAFT_43220</name>
</gene>
<organism evidence="1 2">
    <name type="scientific">Corynespora cassiicola Philippines</name>
    <dbReference type="NCBI Taxonomy" id="1448308"/>
    <lineage>
        <taxon>Eukaryota</taxon>
        <taxon>Fungi</taxon>
        <taxon>Dikarya</taxon>
        <taxon>Ascomycota</taxon>
        <taxon>Pezizomycotina</taxon>
        <taxon>Dothideomycetes</taxon>
        <taxon>Pleosporomycetidae</taxon>
        <taxon>Pleosporales</taxon>
        <taxon>Corynesporascaceae</taxon>
        <taxon>Corynespora</taxon>
    </lineage>
</organism>
<evidence type="ECO:0000313" key="1">
    <source>
        <dbReference type="EMBL" id="PSN75568.1"/>
    </source>
</evidence>
<protein>
    <submittedName>
        <fullName evidence="1">Uncharacterized protein</fullName>
    </submittedName>
</protein>
<dbReference type="EMBL" id="KZ678128">
    <property type="protein sequence ID" value="PSN75568.1"/>
    <property type="molecule type" value="Genomic_DNA"/>
</dbReference>
<dbReference type="Proteomes" id="UP000240883">
    <property type="component" value="Unassembled WGS sequence"/>
</dbReference>
<reference evidence="1 2" key="1">
    <citation type="journal article" date="2018" name="Front. Microbiol.">
        <title>Genome-Wide Analysis of Corynespora cassiicola Leaf Fall Disease Putative Effectors.</title>
        <authorList>
            <person name="Lopez D."/>
            <person name="Ribeiro S."/>
            <person name="Label P."/>
            <person name="Fumanal B."/>
            <person name="Venisse J.S."/>
            <person name="Kohler A."/>
            <person name="de Oliveira R.R."/>
            <person name="Labutti K."/>
            <person name="Lipzen A."/>
            <person name="Lail K."/>
            <person name="Bauer D."/>
            <person name="Ohm R.A."/>
            <person name="Barry K.W."/>
            <person name="Spatafora J."/>
            <person name="Grigoriev I.V."/>
            <person name="Martin F.M."/>
            <person name="Pujade-Renaud V."/>
        </authorList>
    </citation>
    <scope>NUCLEOTIDE SEQUENCE [LARGE SCALE GENOMIC DNA]</scope>
    <source>
        <strain evidence="1 2">Philippines</strain>
    </source>
</reference>
<proteinExistence type="predicted"/>
<dbReference type="AlphaFoldDB" id="A0A2T2PE71"/>
<evidence type="ECO:0000313" key="2">
    <source>
        <dbReference type="Proteomes" id="UP000240883"/>
    </source>
</evidence>
<name>A0A2T2PE71_CORCC</name>
<sequence length="217" mass="23589">MRNVIGRLLCLSPDPLGLLYTVCLQLISSRIVPTPGALRLRDGAIDGVLQSDFFFPLSHAPSNTRQYADMRLKSMYHVGRTQCESTPKSSHAPGSCGAVQGLRPTRGSFICRGSVLGLRGCPSCICNATSGDFGRAPHCQLSCGITINKLGFVRRCYLRWRVRTLRPPRFSRCQVPPGFARRRDGVPTAGKGGCPCDGPEPEARGFFFNCCHCAQAA</sequence>